<dbReference type="Pfam" id="PF23562">
    <property type="entry name" value="AMP-binding_C_3"/>
    <property type="match status" value="1"/>
</dbReference>
<organism evidence="4 5">
    <name type="scientific">Persicobacter psychrovividus</name>
    <dbReference type="NCBI Taxonomy" id="387638"/>
    <lineage>
        <taxon>Bacteria</taxon>
        <taxon>Pseudomonadati</taxon>
        <taxon>Bacteroidota</taxon>
        <taxon>Cytophagia</taxon>
        <taxon>Cytophagales</taxon>
        <taxon>Persicobacteraceae</taxon>
        <taxon>Persicobacter</taxon>
    </lineage>
</organism>
<evidence type="ECO:0000313" key="4">
    <source>
        <dbReference type="EMBL" id="BDC99028.1"/>
    </source>
</evidence>
<accession>A0ABM7VDJ8</accession>
<dbReference type="Gene3D" id="3.40.50.12780">
    <property type="entry name" value="N-terminal domain of ligase-like"/>
    <property type="match status" value="1"/>
</dbReference>
<dbReference type="InterPro" id="IPR020845">
    <property type="entry name" value="AMP-binding_CS"/>
</dbReference>
<evidence type="ECO:0000256" key="2">
    <source>
        <dbReference type="ARBA" id="ARBA00022840"/>
    </source>
</evidence>
<dbReference type="InterPro" id="IPR042099">
    <property type="entry name" value="ANL_N_sf"/>
</dbReference>
<gene>
    <name evidence="4" type="ORF">PEPS_13090</name>
</gene>
<dbReference type="Pfam" id="PF00501">
    <property type="entry name" value="AMP-binding"/>
    <property type="match status" value="1"/>
</dbReference>
<keyword evidence="4" id="KW-0436">Ligase</keyword>
<dbReference type="InterPro" id="IPR000873">
    <property type="entry name" value="AMP-dep_synth/lig_dom"/>
</dbReference>
<proteinExistence type="predicted"/>
<dbReference type="PROSITE" id="PS00455">
    <property type="entry name" value="AMP_BINDING"/>
    <property type="match status" value="1"/>
</dbReference>
<evidence type="ECO:0000256" key="1">
    <source>
        <dbReference type="ARBA" id="ARBA00022741"/>
    </source>
</evidence>
<protein>
    <submittedName>
        <fullName evidence="4">Long-chain-fatty-acid--CoA ligase</fullName>
    </submittedName>
</protein>
<dbReference type="CDD" id="cd05907">
    <property type="entry name" value="VL_LC_FACS_like"/>
    <property type="match status" value="1"/>
</dbReference>
<dbReference type="PANTHER" id="PTHR43272">
    <property type="entry name" value="LONG-CHAIN-FATTY-ACID--COA LIGASE"/>
    <property type="match status" value="1"/>
</dbReference>
<sequence>MSEHLAIMIRRRAKEFAGLKAYGFQNEQKQWEYRSWEEFVEQIDTLAVGLLELGIAPKTHMAIFAQNCPEWTIADFAILSIRGVVVPMFATISAEQAKYILEDSDAKVVFVGGQAQYDAIKTLRSEGFVFQKVIVMDASVKIAEDEVELYYADVMKLGEKGNALKVQHILAQSKMTDLASLIYTSGSSGIPKGVMLDHENFAFSRHTLDLRIDVGVGDTSLAFLPLSHVYERGWTYYMLSRGVTNAYLSNPREVMEAFKAVKPTLLCSVPRLYEKIYSTIYAKLEEASPLKRKIFHWSVGMGEAVLNRKNAQRSVPLTLKLRHKLAEKLVLKKLREVLGGNIKSIPCGGGKLSPSILRFFHAVGMPIRNGYGMTETTALISSFEDTGINFQSIGKVMPEMQVKLGAKNEILVKAPNVMKGYYKMPEETKKVLEGGWLHTGDIGRFDSHGNLVFEERLKDLMKTSGGKYIAPQMIESKIGKDQFIEQIAVIGDEKKYVTALIVPAYDVLEEWAKKKGVQYNSMKELIENSTVADFMTKRIANLQCGLAKFEKIQKFKLLSKGFSQEKGELTPTLKIKRKVIDEHFKKEIEEMYDEPNKKRA</sequence>
<evidence type="ECO:0000313" key="5">
    <source>
        <dbReference type="Proteomes" id="UP001354989"/>
    </source>
</evidence>
<reference evidence="4 5" key="1">
    <citation type="submission" date="2021-12" db="EMBL/GenBank/DDBJ databases">
        <title>Genome sequencing of bacteria with rrn-lacking chromosome and rrn-plasmid.</title>
        <authorList>
            <person name="Anda M."/>
            <person name="Iwasaki W."/>
        </authorList>
    </citation>
    <scope>NUCLEOTIDE SEQUENCE [LARGE SCALE GENOMIC DNA]</scope>
    <source>
        <strain evidence="4 5">NBRC 101262</strain>
    </source>
</reference>
<dbReference type="PANTHER" id="PTHR43272:SF33">
    <property type="entry name" value="AMP-BINDING DOMAIN-CONTAINING PROTEIN-RELATED"/>
    <property type="match status" value="1"/>
</dbReference>
<dbReference type="EMBL" id="AP025292">
    <property type="protein sequence ID" value="BDC99028.1"/>
    <property type="molecule type" value="Genomic_DNA"/>
</dbReference>
<dbReference type="GO" id="GO:0016874">
    <property type="term" value="F:ligase activity"/>
    <property type="evidence" value="ECO:0007669"/>
    <property type="project" value="UniProtKB-KW"/>
</dbReference>
<dbReference type="Proteomes" id="UP001354989">
    <property type="component" value="Chromosome"/>
</dbReference>
<dbReference type="SUPFAM" id="SSF56801">
    <property type="entry name" value="Acetyl-CoA synthetase-like"/>
    <property type="match status" value="1"/>
</dbReference>
<dbReference type="RefSeq" id="WP_338398024.1">
    <property type="nucleotide sequence ID" value="NZ_AP025292.1"/>
</dbReference>
<keyword evidence="2" id="KW-0067">ATP-binding</keyword>
<feature type="domain" description="AMP-dependent synthetase/ligase" evidence="3">
    <location>
        <begin position="11"/>
        <end position="422"/>
    </location>
</feature>
<evidence type="ECO:0000259" key="3">
    <source>
        <dbReference type="Pfam" id="PF00501"/>
    </source>
</evidence>
<keyword evidence="5" id="KW-1185">Reference proteome</keyword>
<name>A0ABM7VDJ8_9BACT</name>
<keyword evidence="1" id="KW-0547">Nucleotide-binding</keyword>